<dbReference type="Proteomes" id="UP001596191">
    <property type="component" value="Unassembled WGS sequence"/>
</dbReference>
<organism evidence="1 2">
    <name type="scientific">Levilactobacillus tangyuanensis</name>
    <dbReference type="NCBI Taxonomy" id="2486021"/>
    <lineage>
        <taxon>Bacteria</taxon>
        <taxon>Bacillati</taxon>
        <taxon>Bacillota</taxon>
        <taxon>Bacilli</taxon>
        <taxon>Lactobacillales</taxon>
        <taxon>Lactobacillaceae</taxon>
        <taxon>Levilactobacillus</taxon>
    </lineage>
</organism>
<gene>
    <name evidence="1" type="ORF">ACFQET_05335</name>
</gene>
<evidence type="ECO:0000313" key="2">
    <source>
        <dbReference type="Proteomes" id="UP001596191"/>
    </source>
</evidence>
<name>A0ABW1TN76_9LACO</name>
<proteinExistence type="predicted"/>
<dbReference type="RefSeq" id="WP_125640439.1">
    <property type="nucleotide sequence ID" value="NZ_JBHSSJ010000004.1"/>
</dbReference>
<protein>
    <submittedName>
        <fullName evidence="1">Acetyltransferase</fullName>
    </submittedName>
</protein>
<sequence length="175" mass="20170">MKLAELWQQSLPNETVRELTHADDDLIYQFQAAHPSYFNHFQDHPVTRQEAIQDVTDLPFKALPEQKAYLGVFRQKQLVLIVDLIIDYPLPSLVWLGLWMPDKGLSSTDQQALYRSLTKTLQQVEAVQLQVNVFMGDREMTQFWQDCGLTPIKTTSIVRGARTANVTIYQDKFTA</sequence>
<evidence type="ECO:0000313" key="1">
    <source>
        <dbReference type="EMBL" id="MFC6274934.1"/>
    </source>
</evidence>
<accession>A0ABW1TN76</accession>
<reference evidence="2" key="1">
    <citation type="journal article" date="2019" name="Int. J. Syst. Evol. Microbiol.">
        <title>The Global Catalogue of Microorganisms (GCM) 10K type strain sequencing project: providing services to taxonomists for standard genome sequencing and annotation.</title>
        <authorList>
            <consortium name="The Broad Institute Genomics Platform"/>
            <consortium name="The Broad Institute Genome Sequencing Center for Infectious Disease"/>
            <person name="Wu L."/>
            <person name="Ma J."/>
        </authorList>
    </citation>
    <scope>NUCLEOTIDE SEQUENCE [LARGE SCALE GENOMIC DNA]</scope>
    <source>
        <strain evidence="2">CCM 8907</strain>
    </source>
</reference>
<comment type="caution">
    <text evidence="1">The sequence shown here is derived from an EMBL/GenBank/DDBJ whole genome shotgun (WGS) entry which is preliminary data.</text>
</comment>
<dbReference type="EMBL" id="JBHSSJ010000004">
    <property type="protein sequence ID" value="MFC6274934.1"/>
    <property type="molecule type" value="Genomic_DNA"/>
</dbReference>
<dbReference type="Gene3D" id="3.40.630.30">
    <property type="match status" value="1"/>
</dbReference>
<keyword evidence="2" id="KW-1185">Reference proteome</keyword>